<feature type="non-terminal residue" evidence="2">
    <location>
        <position position="296"/>
    </location>
</feature>
<organism evidence="2 3">
    <name type="scientific">Candolleomyces eurysporus</name>
    <dbReference type="NCBI Taxonomy" id="2828524"/>
    <lineage>
        <taxon>Eukaryota</taxon>
        <taxon>Fungi</taxon>
        <taxon>Dikarya</taxon>
        <taxon>Basidiomycota</taxon>
        <taxon>Agaricomycotina</taxon>
        <taxon>Agaricomycetes</taxon>
        <taxon>Agaricomycetidae</taxon>
        <taxon>Agaricales</taxon>
        <taxon>Agaricineae</taxon>
        <taxon>Psathyrellaceae</taxon>
        <taxon>Candolleomyces</taxon>
    </lineage>
</organism>
<evidence type="ECO:0000313" key="2">
    <source>
        <dbReference type="EMBL" id="KAJ2935041.1"/>
    </source>
</evidence>
<sequence>MPLDILFEILGQLNPKDLVNLSRINKLFRETLLARNTKTVWKTARERFHAPKPPRGFTEVRWAALLFDTTCQSCGTACVHNVDWNLRKRVCKKSKDSSLVEAPSFEDKFPNYPREVLDYVPSTNDSGKRSRRRRVFYWDGDIRKIGSEWEHYQGAASEERPGAQQTFDAWKKYRKDIVASHGKTVGRYERWQDNQIDRKEAEFVESREKRLNAFKSRFMELGYAEEDIDSAIDVTSEGIYTGTPNVTTAIWNKYRPQFELEIQKERNFRRAREQQDRPIFTLLSSFSGPFLTWRTS</sequence>
<dbReference type="EMBL" id="JANBPK010000706">
    <property type="protein sequence ID" value="KAJ2935041.1"/>
    <property type="molecule type" value="Genomic_DNA"/>
</dbReference>
<dbReference type="SUPFAM" id="SSF81383">
    <property type="entry name" value="F-box domain"/>
    <property type="match status" value="1"/>
</dbReference>
<proteinExistence type="predicted"/>
<evidence type="ECO:0000313" key="3">
    <source>
        <dbReference type="Proteomes" id="UP001140091"/>
    </source>
</evidence>
<dbReference type="PROSITE" id="PS50181">
    <property type="entry name" value="FBOX"/>
    <property type="match status" value="1"/>
</dbReference>
<dbReference type="SMART" id="SM00256">
    <property type="entry name" value="FBOX"/>
    <property type="match status" value="1"/>
</dbReference>
<accession>A0A9W8JHT3</accession>
<name>A0A9W8JHT3_9AGAR</name>
<feature type="domain" description="F-box" evidence="1">
    <location>
        <begin position="1"/>
        <end position="44"/>
    </location>
</feature>
<dbReference type="AlphaFoldDB" id="A0A9W8JHT3"/>
<dbReference type="Pfam" id="PF00646">
    <property type="entry name" value="F-box"/>
    <property type="match status" value="1"/>
</dbReference>
<dbReference type="Proteomes" id="UP001140091">
    <property type="component" value="Unassembled WGS sequence"/>
</dbReference>
<evidence type="ECO:0000259" key="1">
    <source>
        <dbReference type="PROSITE" id="PS50181"/>
    </source>
</evidence>
<dbReference type="InterPro" id="IPR001810">
    <property type="entry name" value="F-box_dom"/>
</dbReference>
<dbReference type="OrthoDB" id="2322499at2759"/>
<protein>
    <recommendedName>
        <fullName evidence="1">F-box domain-containing protein</fullName>
    </recommendedName>
</protein>
<dbReference type="CDD" id="cd09917">
    <property type="entry name" value="F-box_SF"/>
    <property type="match status" value="1"/>
</dbReference>
<comment type="caution">
    <text evidence="2">The sequence shown here is derived from an EMBL/GenBank/DDBJ whole genome shotgun (WGS) entry which is preliminary data.</text>
</comment>
<reference evidence="2" key="1">
    <citation type="submission" date="2022-06" db="EMBL/GenBank/DDBJ databases">
        <title>Genome Sequence of Candolleomyces eurysporus.</title>
        <authorList>
            <person name="Buettner E."/>
        </authorList>
    </citation>
    <scope>NUCLEOTIDE SEQUENCE</scope>
    <source>
        <strain evidence="2">VTCC 930004</strain>
    </source>
</reference>
<gene>
    <name evidence="2" type="ORF">H1R20_g2025</name>
</gene>
<keyword evidence="3" id="KW-1185">Reference proteome</keyword>
<dbReference type="InterPro" id="IPR036047">
    <property type="entry name" value="F-box-like_dom_sf"/>
</dbReference>